<keyword evidence="3" id="KW-1185">Reference proteome</keyword>
<feature type="transmembrane region" description="Helical" evidence="1">
    <location>
        <begin position="24"/>
        <end position="48"/>
    </location>
</feature>
<protein>
    <submittedName>
        <fullName evidence="2">Uncharacterized membrane protein</fullName>
    </submittedName>
</protein>
<dbReference type="Proteomes" id="UP000198788">
    <property type="component" value="Unassembled WGS sequence"/>
</dbReference>
<keyword evidence="1" id="KW-1133">Transmembrane helix</keyword>
<evidence type="ECO:0000313" key="3">
    <source>
        <dbReference type="Proteomes" id="UP000198788"/>
    </source>
</evidence>
<organism evidence="2 3">
    <name type="scientific">Brevundimonas viscosa</name>
    <dbReference type="NCBI Taxonomy" id="871741"/>
    <lineage>
        <taxon>Bacteria</taxon>
        <taxon>Pseudomonadati</taxon>
        <taxon>Pseudomonadota</taxon>
        <taxon>Alphaproteobacteria</taxon>
        <taxon>Caulobacterales</taxon>
        <taxon>Caulobacteraceae</taxon>
        <taxon>Brevundimonas</taxon>
    </lineage>
</organism>
<dbReference type="STRING" id="871741.SAMN05192570_1837"/>
<proteinExistence type="predicted"/>
<keyword evidence="1" id="KW-0472">Membrane</keyword>
<reference evidence="3" key="1">
    <citation type="submission" date="2016-10" db="EMBL/GenBank/DDBJ databases">
        <authorList>
            <person name="Varghese N."/>
            <person name="Submissions S."/>
        </authorList>
    </citation>
    <scope>NUCLEOTIDE SEQUENCE [LARGE SCALE GENOMIC DNA]</scope>
    <source>
        <strain evidence="3">CGMCC 1.10683</strain>
    </source>
</reference>
<evidence type="ECO:0000256" key="1">
    <source>
        <dbReference type="SAM" id="Phobius"/>
    </source>
</evidence>
<dbReference type="RefSeq" id="WP_177221829.1">
    <property type="nucleotide sequence ID" value="NZ_FOZV01000003.1"/>
</dbReference>
<feature type="transmembrane region" description="Helical" evidence="1">
    <location>
        <begin position="101"/>
        <end position="126"/>
    </location>
</feature>
<accession>A0A1I6QHW9</accession>
<dbReference type="EMBL" id="FOZV01000003">
    <property type="protein sequence ID" value="SFS51955.1"/>
    <property type="molecule type" value="Genomic_DNA"/>
</dbReference>
<gene>
    <name evidence="2" type="ORF">SAMN05192570_1837</name>
</gene>
<dbReference type="AlphaFoldDB" id="A0A1I6QHW9"/>
<feature type="transmembrane region" description="Helical" evidence="1">
    <location>
        <begin position="69"/>
        <end position="95"/>
    </location>
</feature>
<name>A0A1I6QHW9_9CAUL</name>
<keyword evidence="1" id="KW-0812">Transmembrane</keyword>
<evidence type="ECO:0000313" key="2">
    <source>
        <dbReference type="EMBL" id="SFS51955.1"/>
    </source>
</evidence>
<sequence>MSYVPPEQRDRVPSGGDDGKVAALAAWALFILSIPSANLLVLVGLVVAYAARSSAVGVPRQHLDAQIRLFWSVFWWTIACWIAIAVSVVMSIVLIGIPFLILFGILWFLISVWFTVKSVFGLINLLGDRAP</sequence>